<evidence type="ECO:0000313" key="1">
    <source>
        <dbReference type="EMBL" id="KIL67317.1"/>
    </source>
</evidence>
<dbReference type="HOGENOM" id="CLU_2372301_0_0_1"/>
<protein>
    <submittedName>
        <fullName evidence="1">Uncharacterized protein</fullName>
    </submittedName>
</protein>
<accession>A0A0C2WZQ3</accession>
<organism evidence="1 2">
    <name type="scientific">Amanita muscaria (strain Koide BX008)</name>
    <dbReference type="NCBI Taxonomy" id="946122"/>
    <lineage>
        <taxon>Eukaryota</taxon>
        <taxon>Fungi</taxon>
        <taxon>Dikarya</taxon>
        <taxon>Basidiomycota</taxon>
        <taxon>Agaricomycotina</taxon>
        <taxon>Agaricomycetes</taxon>
        <taxon>Agaricomycetidae</taxon>
        <taxon>Agaricales</taxon>
        <taxon>Pluteineae</taxon>
        <taxon>Amanitaceae</taxon>
        <taxon>Amanita</taxon>
    </lineage>
</organism>
<proteinExistence type="predicted"/>
<dbReference type="Proteomes" id="UP000054549">
    <property type="component" value="Unassembled WGS sequence"/>
</dbReference>
<keyword evidence="2" id="KW-1185">Reference proteome</keyword>
<dbReference type="SUPFAM" id="SSF54897">
    <property type="entry name" value="Protease propeptides/inhibitors"/>
    <property type="match status" value="1"/>
</dbReference>
<dbReference type="InParanoid" id="A0A0C2WZQ3"/>
<name>A0A0C2WZQ3_AMAMK</name>
<dbReference type="InterPro" id="IPR037045">
    <property type="entry name" value="S8pro/Inhibitor_I9_sf"/>
</dbReference>
<reference evidence="1 2" key="1">
    <citation type="submission" date="2014-04" db="EMBL/GenBank/DDBJ databases">
        <title>Evolutionary Origins and Diversification of the Mycorrhizal Mutualists.</title>
        <authorList>
            <consortium name="DOE Joint Genome Institute"/>
            <consortium name="Mycorrhizal Genomics Consortium"/>
            <person name="Kohler A."/>
            <person name="Kuo A."/>
            <person name="Nagy L.G."/>
            <person name="Floudas D."/>
            <person name="Copeland A."/>
            <person name="Barry K.W."/>
            <person name="Cichocki N."/>
            <person name="Veneault-Fourrey C."/>
            <person name="LaButti K."/>
            <person name="Lindquist E.A."/>
            <person name="Lipzen A."/>
            <person name="Lundell T."/>
            <person name="Morin E."/>
            <person name="Murat C."/>
            <person name="Riley R."/>
            <person name="Ohm R."/>
            <person name="Sun H."/>
            <person name="Tunlid A."/>
            <person name="Henrissat B."/>
            <person name="Grigoriev I.V."/>
            <person name="Hibbett D.S."/>
            <person name="Martin F."/>
        </authorList>
    </citation>
    <scope>NUCLEOTIDE SEQUENCE [LARGE SCALE GENOMIC DNA]</scope>
    <source>
        <strain evidence="1 2">Koide BX008</strain>
    </source>
</reference>
<dbReference type="EMBL" id="KN818232">
    <property type="protein sequence ID" value="KIL67317.1"/>
    <property type="molecule type" value="Genomic_DNA"/>
</dbReference>
<dbReference type="Gene3D" id="3.30.70.80">
    <property type="entry name" value="Peptidase S8 propeptide/proteinase inhibitor I9"/>
    <property type="match status" value="1"/>
</dbReference>
<dbReference type="AlphaFoldDB" id="A0A0C2WZQ3"/>
<gene>
    <name evidence="1" type="ORF">M378DRAFT_159732</name>
</gene>
<sequence>MIRDKTSKGPPPSGAHLVKLRDYISSLPNWIATLPEEVQASITSRWDVGKFKGFAGNFDEAACVILRNSSDVEFFEEDRIGHAAAIADSSVTIHP</sequence>
<evidence type="ECO:0000313" key="2">
    <source>
        <dbReference type="Proteomes" id="UP000054549"/>
    </source>
</evidence>